<sequence length="539" mass="59587">MPRGLAAPLLLLILHGGWSCLDLTCYTDYLWTITCVLETWSPNPSILSLTCHDWLLCSQRQDEYEELQDKETSCSLHASGHNTTHMWYTCHMRLSQFMSDDVFTVNMMDQSSNSSQECGSFVLAESIKPAPPLNVTVTFSGRYDISWDSIYEEPSNYVLRGKLQYELQYRNLRDPYAVSVLFLMSWQRPVTKLISVDSRNISLLPQEFQKDSSYQLQVRAAPQPGTSFRGTWSEWSDPIIFQTQAEEPEAGWDPHVLLLLAVLILVLVFMGLKNHLPWRLCKKIWAPVPTPESFFQPLYREHSGNFKKWVNTPFTASSVELGPQSPTTSVLHLSLYPAKGKKFLGPLGLEEQLECDGMSGPGHKCQGVSAYSEERDRPYGLVSIDTVTVGDAEGLGAWPFSCEDDGYPALNLDAVRESGPNGEDLLLVTDPAFLSCGCVSGSGLRLGGSPGSLLDRLRLSFAKEGDWTAGPPWRTGSLEGGSESEAGSPPGLDMDTFDSGFAGSDCGSPVETDEGPPRSYLRQWVVRTPPPVDSGAQNS</sequence>
<reference evidence="10" key="3">
    <citation type="submission" date="2025-09" db="UniProtKB">
        <authorList>
            <consortium name="Ensembl"/>
        </authorList>
    </citation>
    <scope>IDENTIFICATION</scope>
    <source>
        <strain evidence="10">Brown Norway</strain>
    </source>
</reference>
<evidence type="ECO:0000256" key="7">
    <source>
        <dbReference type="ARBA" id="ARBA00023180"/>
    </source>
</evidence>
<dbReference type="AlphaFoldDB" id="A0A8I6ASZ0"/>
<feature type="region of interest" description="Disordered" evidence="8">
    <location>
        <begin position="468"/>
        <end position="539"/>
    </location>
</feature>
<dbReference type="InterPro" id="IPR013783">
    <property type="entry name" value="Ig-like_fold"/>
</dbReference>
<dbReference type="AGR" id="RGD:1304950"/>
<accession>A0A8I6ASZ0</accession>
<keyword evidence="2" id="KW-0812">Transmembrane</keyword>
<dbReference type="RGD" id="1304950">
    <property type="gene designation" value="Il21r"/>
</dbReference>
<dbReference type="GeneTree" id="ENSGT00510000048783"/>
<evidence type="ECO:0000313" key="11">
    <source>
        <dbReference type="Proteomes" id="UP000002494"/>
    </source>
</evidence>
<reference evidence="10" key="2">
    <citation type="submission" date="2025-08" db="UniProtKB">
        <authorList>
            <consortium name="Ensembl"/>
        </authorList>
    </citation>
    <scope>IDENTIFICATION</scope>
    <source>
        <strain evidence="10">Brown Norway</strain>
    </source>
</reference>
<evidence type="ECO:0000256" key="4">
    <source>
        <dbReference type="ARBA" id="ARBA00022989"/>
    </source>
</evidence>
<comment type="subcellular location">
    <subcellularLocation>
        <location evidence="1">Membrane</location>
        <topology evidence="1">Single-pass type I membrane protein</topology>
    </subcellularLocation>
</comment>
<keyword evidence="7" id="KW-0325">Glycoprotein</keyword>
<dbReference type="GO" id="GO:0016020">
    <property type="term" value="C:membrane"/>
    <property type="evidence" value="ECO:0007669"/>
    <property type="project" value="UniProtKB-SubCell"/>
</dbReference>
<dbReference type="InterPro" id="IPR003961">
    <property type="entry name" value="FN3_dom"/>
</dbReference>
<protein>
    <submittedName>
        <fullName evidence="10">Interleukin 21 receptor</fullName>
    </submittedName>
</protein>
<evidence type="ECO:0000313" key="12">
    <source>
        <dbReference type="RGD" id="1304950"/>
    </source>
</evidence>
<evidence type="ECO:0000313" key="10">
    <source>
        <dbReference type="Ensembl" id="ENSRNOP00000097444.2"/>
    </source>
</evidence>
<dbReference type="CDD" id="cd00063">
    <property type="entry name" value="FN3"/>
    <property type="match status" value="1"/>
</dbReference>
<dbReference type="PANTHER" id="PTHR23037">
    <property type="entry name" value="CYTOKINE RECEPTOR"/>
    <property type="match status" value="1"/>
</dbReference>
<feature type="chain" id="PRO_5045664428" evidence="9">
    <location>
        <begin position="20"/>
        <end position="539"/>
    </location>
</feature>
<evidence type="ECO:0000256" key="6">
    <source>
        <dbReference type="ARBA" id="ARBA00023170"/>
    </source>
</evidence>
<reference evidence="10" key="1">
    <citation type="submission" date="2024-01" db="EMBL/GenBank/DDBJ databases">
        <title>GRCr8: a new rat reference genome assembly contstructed from accurate long reads and long range scaffolding.</title>
        <authorList>
            <person name="Doris P.A."/>
            <person name="Kalbfleisch T."/>
            <person name="Li K."/>
            <person name="Howe K."/>
            <person name="Wood J."/>
        </authorList>
    </citation>
    <scope>NUCLEOTIDE SEQUENCE [LARGE SCALE GENOMIC DNA]</scope>
    <source>
        <strain evidence="10">Brown Norway</strain>
    </source>
</reference>
<evidence type="ECO:0000256" key="1">
    <source>
        <dbReference type="ARBA" id="ARBA00004479"/>
    </source>
</evidence>
<organism evidence="10 11">
    <name type="scientific">Rattus norvegicus</name>
    <name type="common">Rat</name>
    <dbReference type="NCBI Taxonomy" id="10116"/>
    <lineage>
        <taxon>Eukaryota</taxon>
        <taxon>Metazoa</taxon>
        <taxon>Chordata</taxon>
        <taxon>Craniata</taxon>
        <taxon>Vertebrata</taxon>
        <taxon>Euteleostomi</taxon>
        <taxon>Mammalia</taxon>
        <taxon>Eutheria</taxon>
        <taxon>Euarchontoglires</taxon>
        <taxon>Glires</taxon>
        <taxon>Rodentia</taxon>
        <taxon>Myomorpha</taxon>
        <taxon>Muroidea</taxon>
        <taxon>Muridae</taxon>
        <taxon>Murinae</taxon>
        <taxon>Rattus</taxon>
    </lineage>
</organism>
<evidence type="ECO:0000256" key="3">
    <source>
        <dbReference type="ARBA" id="ARBA00022729"/>
    </source>
</evidence>
<keyword evidence="11" id="KW-1185">Reference proteome</keyword>
<evidence type="ECO:0000256" key="2">
    <source>
        <dbReference type="ARBA" id="ARBA00022692"/>
    </source>
</evidence>
<name>A0A8I6ASZ0_RAT</name>
<dbReference type="GO" id="GO:0004896">
    <property type="term" value="F:cytokine receptor activity"/>
    <property type="evidence" value="ECO:0007669"/>
    <property type="project" value="Ensembl"/>
</dbReference>
<dbReference type="SUPFAM" id="SSF49265">
    <property type="entry name" value="Fibronectin type III"/>
    <property type="match status" value="1"/>
</dbReference>
<keyword evidence="5" id="KW-0472">Membrane</keyword>
<evidence type="ECO:0000256" key="8">
    <source>
        <dbReference type="SAM" id="MobiDB-lite"/>
    </source>
</evidence>
<feature type="signal peptide" evidence="9">
    <location>
        <begin position="1"/>
        <end position="19"/>
    </location>
</feature>
<evidence type="ECO:0000256" key="5">
    <source>
        <dbReference type="ARBA" id="ARBA00023136"/>
    </source>
</evidence>
<dbReference type="Proteomes" id="UP000002494">
    <property type="component" value="Chromosome 1"/>
</dbReference>
<keyword evidence="4" id="KW-1133">Transmembrane helix</keyword>
<dbReference type="Gene3D" id="2.60.40.10">
    <property type="entry name" value="Immunoglobulins"/>
    <property type="match status" value="2"/>
</dbReference>
<keyword evidence="3 9" id="KW-0732">Signal</keyword>
<dbReference type="Ensembl" id="ENSRNOT00000113765.2">
    <property type="protein sequence ID" value="ENSRNOP00000097444.2"/>
    <property type="gene ID" value="ENSRNOG00000015773.8"/>
</dbReference>
<gene>
    <name evidence="10 12" type="primary">Il21r</name>
</gene>
<keyword evidence="6" id="KW-0675">Receptor</keyword>
<dbReference type="InterPro" id="IPR036116">
    <property type="entry name" value="FN3_sf"/>
</dbReference>
<dbReference type="PANTHER" id="PTHR23037:SF7">
    <property type="entry name" value="INTERLEUKIN-21 RECEPTOR"/>
    <property type="match status" value="1"/>
</dbReference>
<proteinExistence type="predicted"/>
<feature type="compositionally biased region" description="Low complexity" evidence="8">
    <location>
        <begin position="476"/>
        <end position="492"/>
    </location>
</feature>
<dbReference type="PROSITE" id="PS01355">
    <property type="entry name" value="HEMATOPO_REC_S_F1"/>
    <property type="match status" value="1"/>
</dbReference>
<evidence type="ECO:0000256" key="9">
    <source>
        <dbReference type="SAM" id="SignalP"/>
    </source>
</evidence>
<dbReference type="InterPro" id="IPR003531">
    <property type="entry name" value="Hempt_rcpt_S_F1_CS"/>
</dbReference>